<evidence type="ECO:0000313" key="1">
    <source>
        <dbReference type="EMBL" id="PMC64159.1"/>
    </source>
</evidence>
<dbReference type="Proteomes" id="UP000235836">
    <property type="component" value="Unassembled WGS sequence"/>
</dbReference>
<gene>
    <name evidence="1" type="ORF">CJ203_07090</name>
</gene>
<proteinExistence type="predicted"/>
<keyword evidence="2" id="KW-1185">Reference proteome</keyword>
<protein>
    <submittedName>
        <fullName evidence="1">Uncharacterized protein</fullName>
    </submittedName>
</protein>
<comment type="caution">
    <text evidence="1">The sequence shown here is derived from an EMBL/GenBank/DDBJ whole genome shotgun (WGS) entry which is preliminary data.</text>
</comment>
<dbReference type="EMBL" id="PNHG01000009">
    <property type="protein sequence ID" value="PMC64159.1"/>
    <property type="molecule type" value="Genomic_DNA"/>
</dbReference>
<organism evidence="1 2">
    <name type="scientific">Corynebacterium tuscaniense</name>
    <dbReference type="NCBI Taxonomy" id="302449"/>
    <lineage>
        <taxon>Bacteria</taxon>
        <taxon>Bacillati</taxon>
        <taxon>Actinomycetota</taxon>
        <taxon>Actinomycetes</taxon>
        <taxon>Mycobacteriales</taxon>
        <taxon>Corynebacteriaceae</taxon>
        <taxon>Corynebacterium</taxon>
    </lineage>
</organism>
<dbReference type="AlphaFoldDB" id="A0A2N6T4A9"/>
<reference evidence="1 2" key="1">
    <citation type="submission" date="2017-09" db="EMBL/GenBank/DDBJ databases">
        <title>Bacterial strain isolated from the female urinary microbiota.</title>
        <authorList>
            <person name="Thomas-White K."/>
            <person name="Kumar N."/>
            <person name="Forster S."/>
            <person name="Putonti C."/>
            <person name="Lawley T."/>
            <person name="Wolfe A.J."/>
        </authorList>
    </citation>
    <scope>NUCLEOTIDE SEQUENCE [LARGE SCALE GENOMIC DNA]</scope>
    <source>
        <strain evidence="1 2">UMB0792</strain>
    </source>
</reference>
<evidence type="ECO:0000313" key="2">
    <source>
        <dbReference type="Proteomes" id="UP000235836"/>
    </source>
</evidence>
<sequence length="204" mass="21903">MDRLQGVNQFNVLIIPGSPALVPELAPRDDAGRKLVSAIRALIENDARPIHIVGSRDSRWYTQHTGSFAAWGAPQVNVGRGNYVAELVARYCFGPAVARVTDSRGTLKPFDPEVLTIVVLDGSAGLTQRAPLALIEGAEATHEQMARFLDGKATLPKDLAKHGVIEPALWEELAAQPAKNEQLIVADASLGVGRFVATWEVAHG</sequence>
<accession>A0A2N6T4A9</accession>
<name>A0A2N6T4A9_9CORY</name>